<protein>
    <recommendedName>
        <fullName evidence="3">P-II family nitrogen regulator</fullName>
    </recommendedName>
</protein>
<dbReference type="EMBL" id="CP034465">
    <property type="protein sequence ID" value="AZP05522.1"/>
    <property type="molecule type" value="Genomic_DNA"/>
</dbReference>
<sequence length="99" mass="10734">MNYQSLIAIMDQGESNKAIEAVNKSGQHSGTLLKGRGSGLHEKQKILSVALEPEKDILLLVTPEEKAEEIVGHIDDAIKIREPGNGVLVGMRVNRVHGI</sequence>
<dbReference type="AlphaFoldDB" id="A0A3Q9BLY7"/>
<name>A0A3Q9BLY7_9LACT</name>
<dbReference type="InterPro" id="IPR002187">
    <property type="entry name" value="N-reg_PII"/>
</dbReference>
<organism evidence="1 2">
    <name type="scientific">Jeotgalibaca ciconiae</name>
    <dbReference type="NCBI Taxonomy" id="2496265"/>
    <lineage>
        <taxon>Bacteria</taxon>
        <taxon>Bacillati</taxon>
        <taxon>Bacillota</taxon>
        <taxon>Bacilli</taxon>
        <taxon>Lactobacillales</taxon>
        <taxon>Carnobacteriaceae</taxon>
        <taxon>Jeotgalibaca</taxon>
    </lineage>
</organism>
<accession>A0A3Q9BLY7</accession>
<dbReference type="InterPro" id="IPR011322">
    <property type="entry name" value="N-reg_PII-like_a/b"/>
</dbReference>
<dbReference type="Pfam" id="PF00543">
    <property type="entry name" value="P-II"/>
    <property type="match status" value="1"/>
</dbReference>
<proteinExistence type="predicted"/>
<dbReference type="PROSITE" id="PS51343">
    <property type="entry name" value="PII_GLNB_DOM"/>
    <property type="match status" value="1"/>
</dbReference>
<dbReference type="Proteomes" id="UP000273326">
    <property type="component" value="Chromosome"/>
</dbReference>
<dbReference type="GO" id="GO:0006808">
    <property type="term" value="P:regulation of nitrogen utilization"/>
    <property type="evidence" value="ECO:0007669"/>
    <property type="project" value="InterPro"/>
</dbReference>
<dbReference type="RefSeq" id="WP_126112007.1">
    <property type="nucleotide sequence ID" value="NZ_CP034465.1"/>
</dbReference>
<dbReference type="InterPro" id="IPR015867">
    <property type="entry name" value="N-reg_PII/ATP_PRibTrfase_C"/>
</dbReference>
<gene>
    <name evidence="1" type="ORF">EJN90_13165</name>
</gene>
<dbReference type="Gene3D" id="3.30.70.120">
    <property type="match status" value="1"/>
</dbReference>
<dbReference type="GO" id="GO:0030234">
    <property type="term" value="F:enzyme regulator activity"/>
    <property type="evidence" value="ECO:0007669"/>
    <property type="project" value="InterPro"/>
</dbReference>
<dbReference type="KEGG" id="jeh:EJN90_13165"/>
<evidence type="ECO:0008006" key="3">
    <source>
        <dbReference type="Google" id="ProtNLM"/>
    </source>
</evidence>
<dbReference type="SUPFAM" id="SSF54913">
    <property type="entry name" value="GlnB-like"/>
    <property type="match status" value="1"/>
</dbReference>
<reference evidence="2" key="1">
    <citation type="submission" date="2018-12" db="EMBL/GenBank/DDBJ databases">
        <title>Complete genome sequencing of Jeotgalibaca sp. H21T32.</title>
        <authorList>
            <person name="Bae J.-W."/>
            <person name="Lee S.-Y."/>
        </authorList>
    </citation>
    <scope>NUCLEOTIDE SEQUENCE [LARGE SCALE GENOMIC DNA]</scope>
    <source>
        <strain evidence="2">H21T32</strain>
    </source>
</reference>
<evidence type="ECO:0000313" key="1">
    <source>
        <dbReference type="EMBL" id="AZP05522.1"/>
    </source>
</evidence>
<evidence type="ECO:0000313" key="2">
    <source>
        <dbReference type="Proteomes" id="UP000273326"/>
    </source>
</evidence>
<dbReference type="OrthoDB" id="9803021at2"/>
<keyword evidence="2" id="KW-1185">Reference proteome</keyword>